<dbReference type="AlphaFoldDB" id="A0A3M0J854"/>
<sequence>MNWWNDLWLNEGLASYFEYLGATFVEPKLSLDKIFYAHVVQPVLREDSEIARSLSESEEKVKGSFSLMSLFDNITYSKGASITWMLSGFLTEKLFIRALTSYLKEFSFSNANQDDLWTHIQMVLILCL</sequence>
<feature type="domain" description="Peptidase M1 membrane alanine aminopeptidase" evidence="1">
    <location>
        <begin position="1"/>
        <end position="122"/>
    </location>
</feature>
<dbReference type="PANTHER" id="PTHR11533:SF31">
    <property type="entry name" value="AMINOPEPTIDASE Q"/>
    <property type="match status" value="1"/>
</dbReference>
<dbReference type="InterPro" id="IPR014782">
    <property type="entry name" value="Peptidase_M1_dom"/>
</dbReference>
<dbReference type="Pfam" id="PF01433">
    <property type="entry name" value="Peptidase_M1"/>
    <property type="match status" value="1"/>
</dbReference>
<proteinExistence type="predicted"/>
<dbReference type="OrthoDB" id="510539at2759"/>
<dbReference type="GO" id="GO:0006508">
    <property type="term" value="P:proteolysis"/>
    <property type="evidence" value="ECO:0007669"/>
    <property type="project" value="TreeGrafter"/>
</dbReference>
<dbReference type="PANTHER" id="PTHR11533">
    <property type="entry name" value="PROTEASE M1 ZINC METALLOPROTEASE"/>
    <property type="match status" value="1"/>
</dbReference>
<keyword evidence="3" id="KW-1185">Reference proteome</keyword>
<dbReference type="EMBL" id="QRBI01000169">
    <property type="protein sequence ID" value="RMB97085.1"/>
    <property type="molecule type" value="Genomic_DNA"/>
</dbReference>
<gene>
    <name evidence="2" type="ORF">DUI87_26368</name>
</gene>
<dbReference type="GO" id="GO:0042277">
    <property type="term" value="F:peptide binding"/>
    <property type="evidence" value="ECO:0007669"/>
    <property type="project" value="TreeGrafter"/>
</dbReference>
<dbReference type="GO" id="GO:0005737">
    <property type="term" value="C:cytoplasm"/>
    <property type="evidence" value="ECO:0007669"/>
    <property type="project" value="TreeGrafter"/>
</dbReference>
<protein>
    <recommendedName>
        <fullName evidence="1">Peptidase M1 membrane alanine aminopeptidase domain-containing protein</fullName>
    </recommendedName>
</protein>
<dbReference type="InterPro" id="IPR050344">
    <property type="entry name" value="Peptidase_M1_aminopeptidases"/>
</dbReference>
<dbReference type="GO" id="GO:0005615">
    <property type="term" value="C:extracellular space"/>
    <property type="evidence" value="ECO:0007669"/>
    <property type="project" value="TreeGrafter"/>
</dbReference>
<reference evidence="2 3" key="1">
    <citation type="submission" date="2018-07" db="EMBL/GenBank/DDBJ databases">
        <title>A high quality draft genome assembly of the barn swallow (H. rustica rustica).</title>
        <authorList>
            <person name="Formenti G."/>
            <person name="Chiara M."/>
            <person name="Poveda L."/>
            <person name="Francoijs K.-J."/>
            <person name="Bonisoli-Alquati A."/>
            <person name="Canova L."/>
            <person name="Gianfranceschi L."/>
            <person name="Horner D.S."/>
            <person name="Saino N."/>
        </authorList>
    </citation>
    <scope>NUCLEOTIDE SEQUENCE [LARGE SCALE GENOMIC DNA]</scope>
    <source>
        <strain evidence="2">Chelidonia</strain>
        <tissue evidence="2">Blood</tissue>
    </source>
</reference>
<dbReference type="GO" id="GO:0043171">
    <property type="term" value="P:peptide catabolic process"/>
    <property type="evidence" value="ECO:0007669"/>
    <property type="project" value="TreeGrafter"/>
</dbReference>
<evidence type="ECO:0000313" key="3">
    <source>
        <dbReference type="Proteomes" id="UP000269221"/>
    </source>
</evidence>
<accession>A0A3M0J854</accession>
<dbReference type="SUPFAM" id="SSF55486">
    <property type="entry name" value="Metalloproteases ('zincins'), catalytic domain"/>
    <property type="match status" value="1"/>
</dbReference>
<evidence type="ECO:0000313" key="2">
    <source>
        <dbReference type="EMBL" id="RMB97085.1"/>
    </source>
</evidence>
<dbReference type="STRING" id="333673.A0A3M0J854"/>
<organism evidence="2 3">
    <name type="scientific">Hirundo rustica rustica</name>
    <dbReference type="NCBI Taxonomy" id="333673"/>
    <lineage>
        <taxon>Eukaryota</taxon>
        <taxon>Metazoa</taxon>
        <taxon>Chordata</taxon>
        <taxon>Craniata</taxon>
        <taxon>Vertebrata</taxon>
        <taxon>Euteleostomi</taxon>
        <taxon>Archelosauria</taxon>
        <taxon>Archosauria</taxon>
        <taxon>Dinosauria</taxon>
        <taxon>Saurischia</taxon>
        <taxon>Theropoda</taxon>
        <taxon>Coelurosauria</taxon>
        <taxon>Aves</taxon>
        <taxon>Neognathae</taxon>
        <taxon>Neoaves</taxon>
        <taxon>Telluraves</taxon>
        <taxon>Australaves</taxon>
        <taxon>Passeriformes</taxon>
        <taxon>Sylvioidea</taxon>
        <taxon>Hirundinidae</taxon>
        <taxon>Hirundo</taxon>
    </lineage>
</organism>
<name>A0A3M0J854_HIRRU</name>
<dbReference type="InterPro" id="IPR027268">
    <property type="entry name" value="Peptidase_M4/M1_CTD_sf"/>
</dbReference>
<dbReference type="Gene3D" id="1.10.390.10">
    <property type="entry name" value="Neutral Protease Domain 2"/>
    <property type="match status" value="1"/>
</dbReference>
<dbReference type="GO" id="GO:0008270">
    <property type="term" value="F:zinc ion binding"/>
    <property type="evidence" value="ECO:0007669"/>
    <property type="project" value="InterPro"/>
</dbReference>
<comment type="caution">
    <text evidence="2">The sequence shown here is derived from an EMBL/GenBank/DDBJ whole genome shotgun (WGS) entry which is preliminary data.</text>
</comment>
<dbReference type="GO" id="GO:0016020">
    <property type="term" value="C:membrane"/>
    <property type="evidence" value="ECO:0007669"/>
    <property type="project" value="TreeGrafter"/>
</dbReference>
<dbReference type="GO" id="GO:0070006">
    <property type="term" value="F:metalloaminopeptidase activity"/>
    <property type="evidence" value="ECO:0007669"/>
    <property type="project" value="TreeGrafter"/>
</dbReference>
<dbReference type="Proteomes" id="UP000269221">
    <property type="component" value="Unassembled WGS sequence"/>
</dbReference>
<evidence type="ECO:0000259" key="1">
    <source>
        <dbReference type="Pfam" id="PF01433"/>
    </source>
</evidence>